<evidence type="ECO:0000259" key="1">
    <source>
        <dbReference type="Pfam" id="PF26352"/>
    </source>
</evidence>
<dbReference type="Proteomes" id="UP000606498">
    <property type="component" value="Unassembled WGS sequence"/>
</dbReference>
<name>A0ABQ1T352_9GAMM</name>
<dbReference type="RefSeq" id="WP_100145664.1">
    <property type="nucleotide sequence ID" value="NZ_BMKO01000004.1"/>
</dbReference>
<sequence length="106" mass="11997">MESITEEIIGKYIDVAQYKELSNFIPDKKLEIVEIIPPEEVTAIRERYNPYLEGIDANPIAVTLGDEMIFIGSGPKNEGNVYYVDIEFGVFKLHNSISKFLSAIKL</sequence>
<organism evidence="2 3">
    <name type="scientific">Shewanella carassii</name>
    <dbReference type="NCBI Taxonomy" id="1987584"/>
    <lineage>
        <taxon>Bacteria</taxon>
        <taxon>Pseudomonadati</taxon>
        <taxon>Pseudomonadota</taxon>
        <taxon>Gammaproteobacteria</taxon>
        <taxon>Alteromonadales</taxon>
        <taxon>Shewanellaceae</taxon>
        <taxon>Shewanella</taxon>
    </lineage>
</organism>
<comment type="caution">
    <text evidence="2">The sequence shown here is derived from an EMBL/GenBank/DDBJ whole genome shotgun (WGS) entry which is preliminary data.</text>
</comment>
<reference evidence="3" key="1">
    <citation type="journal article" date="2019" name="Int. J. Syst. Evol. Microbiol.">
        <title>The Global Catalogue of Microorganisms (GCM) 10K type strain sequencing project: providing services to taxonomists for standard genome sequencing and annotation.</title>
        <authorList>
            <consortium name="The Broad Institute Genomics Platform"/>
            <consortium name="The Broad Institute Genome Sequencing Center for Infectious Disease"/>
            <person name="Wu L."/>
            <person name="Ma J."/>
        </authorList>
    </citation>
    <scope>NUCLEOTIDE SEQUENCE [LARGE SCALE GENOMIC DNA]</scope>
    <source>
        <strain evidence="3">CGMCC 1.16033</strain>
    </source>
</reference>
<accession>A0ABQ1T352</accession>
<dbReference type="Pfam" id="PF26352">
    <property type="entry name" value="RhsPI"/>
    <property type="match status" value="1"/>
</dbReference>
<evidence type="ECO:0000313" key="2">
    <source>
        <dbReference type="EMBL" id="GGE79551.1"/>
    </source>
</evidence>
<proteinExistence type="predicted"/>
<protein>
    <recommendedName>
        <fullName evidence="1">RhsPI domain-containing protein</fullName>
    </recommendedName>
</protein>
<feature type="domain" description="RhsPI" evidence="1">
    <location>
        <begin position="7"/>
        <end position="105"/>
    </location>
</feature>
<keyword evidence="3" id="KW-1185">Reference proteome</keyword>
<evidence type="ECO:0000313" key="3">
    <source>
        <dbReference type="Proteomes" id="UP000606498"/>
    </source>
</evidence>
<dbReference type="EMBL" id="BMKO01000004">
    <property type="protein sequence ID" value="GGE79551.1"/>
    <property type="molecule type" value="Genomic_DNA"/>
</dbReference>
<gene>
    <name evidence="2" type="ORF">GCM10011520_20150</name>
</gene>
<dbReference type="InterPro" id="IPR058812">
    <property type="entry name" value="RhsPI"/>
</dbReference>